<dbReference type="InterPro" id="IPR006059">
    <property type="entry name" value="SBP"/>
</dbReference>
<dbReference type="KEGG" id="grc:GI584_06180"/>
<dbReference type="PANTHER" id="PTHR43649:SF12">
    <property type="entry name" value="DIACETYLCHITOBIOSE BINDING PROTEIN DASA"/>
    <property type="match status" value="1"/>
</dbReference>
<dbReference type="RefSeq" id="WP_153790637.1">
    <property type="nucleotide sequence ID" value="NZ_CP045915.1"/>
</dbReference>
<protein>
    <submittedName>
        <fullName evidence="4">Extracellular solute-binding protein</fullName>
    </submittedName>
</protein>
<feature type="chain" id="PRO_5039343678" evidence="3">
    <location>
        <begin position="21"/>
        <end position="457"/>
    </location>
</feature>
<dbReference type="AlphaFoldDB" id="A0A5Q2TJW1"/>
<dbReference type="SUPFAM" id="SSF53850">
    <property type="entry name" value="Periplasmic binding protein-like II"/>
    <property type="match status" value="1"/>
</dbReference>
<evidence type="ECO:0000256" key="1">
    <source>
        <dbReference type="SAM" id="Coils"/>
    </source>
</evidence>
<dbReference type="EMBL" id="CP045915">
    <property type="protein sequence ID" value="QGH33628.1"/>
    <property type="molecule type" value="Genomic_DNA"/>
</dbReference>
<dbReference type="Pfam" id="PF13416">
    <property type="entry name" value="SBP_bac_8"/>
    <property type="match status" value="1"/>
</dbReference>
<dbReference type="CDD" id="cd14748">
    <property type="entry name" value="PBP2_UgpB"/>
    <property type="match status" value="1"/>
</dbReference>
<reference evidence="4 5" key="1">
    <citation type="submission" date="2019-11" db="EMBL/GenBank/DDBJ databases">
        <title>Gracilibacillus salitolerans sp. nov., a moderate halophile isolated from a saline soil in northwest China.</title>
        <authorList>
            <person name="Gan L."/>
        </authorList>
    </citation>
    <scope>NUCLEOTIDE SEQUENCE [LARGE SCALE GENOMIC DNA]</scope>
    <source>
        <strain evidence="4 5">SCU50</strain>
    </source>
</reference>
<keyword evidence="1" id="KW-0175">Coiled coil</keyword>
<feature type="signal peptide" evidence="3">
    <location>
        <begin position="1"/>
        <end position="20"/>
    </location>
</feature>
<feature type="region of interest" description="Disordered" evidence="2">
    <location>
        <begin position="25"/>
        <end position="53"/>
    </location>
</feature>
<keyword evidence="3" id="KW-0732">Signal</keyword>
<evidence type="ECO:0000313" key="4">
    <source>
        <dbReference type="EMBL" id="QGH33628.1"/>
    </source>
</evidence>
<feature type="compositionally biased region" description="Acidic residues" evidence="2">
    <location>
        <begin position="34"/>
        <end position="53"/>
    </location>
</feature>
<dbReference type="Gene3D" id="3.40.190.10">
    <property type="entry name" value="Periplasmic binding protein-like II"/>
    <property type="match status" value="2"/>
</dbReference>
<feature type="coiled-coil region" evidence="1">
    <location>
        <begin position="428"/>
        <end position="455"/>
    </location>
</feature>
<dbReference type="Proteomes" id="UP000339690">
    <property type="component" value="Chromosome"/>
</dbReference>
<dbReference type="PANTHER" id="PTHR43649">
    <property type="entry name" value="ARABINOSE-BINDING PROTEIN-RELATED"/>
    <property type="match status" value="1"/>
</dbReference>
<name>A0A5Q2TJW1_9BACI</name>
<proteinExistence type="predicted"/>
<evidence type="ECO:0000256" key="3">
    <source>
        <dbReference type="SAM" id="SignalP"/>
    </source>
</evidence>
<dbReference type="PROSITE" id="PS51257">
    <property type="entry name" value="PROKAR_LIPOPROTEIN"/>
    <property type="match status" value="1"/>
</dbReference>
<organism evidence="4 5">
    <name type="scientific">Gracilibacillus salitolerans</name>
    <dbReference type="NCBI Taxonomy" id="2663022"/>
    <lineage>
        <taxon>Bacteria</taxon>
        <taxon>Bacillati</taxon>
        <taxon>Bacillota</taxon>
        <taxon>Bacilli</taxon>
        <taxon>Bacillales</taxon>
        <taxon>Bacillaceae</taxon>
        <taxon>Gracilibacillus</taxon>
    </lineage>
</organism>
<evidence type="ECO:0000313" key="5">
    <source>
        <dbReference type="Proteomes" id="UP000339690"/>
    </source>
</evidence>
<dbReference type="InterPro" id="IPR050490">
    <property type="entry name" value="Bact_solute-bd_prot1"/>
</dbReference>
<keyword evidence="5" id="KW-1185">Reference proteome</keyword>
<accession>A0A5Q2TJW1</accession>
<evidence type="ECO:0000256" key="2">
    <source>
        <dbReference type="SAM" id="MobiDB-lite"/>
    </source>
</evidence>
<sequence length="457" mass="50837">MNLKKVLLVFLLLLAMFLVACSGDSGEEAGGTDTGEDSGNEETGSDDGGEEADSGEVVELDFWTFWGSETRKPIIEKIIEDFNNSQDEIHVKHTHLPWGDIWTKNLAAVAAGDPPDVIINDINSVKQRAVNNQVENITQYLDDGMESEYYPELWNAGVYEDEVYALPFNTDTRILYWNKDMFEEAGLDPDQPPTTWAEVEEYAQQLDEKNGDRFNTIGFLPNYGIGQDVWMMNATGHGFWDFEAGEPTLYNEKAVEALNWVRDYESRYGLNVIQGFEADFGNQQSNPFVAGKLGMAIHTPTGLYTQLRDYGQDVDFGVAPTPEMEEGNGHTTWGGGFVAEVPYGAKDPEASVEFIKYLTGPEAQEYWAVMNFDNVANIAGAEAAAQSDELTEKGQEVYQLAVDNMEHTILTPFPVEAPDMMSLVDPELEKFRLGEQSAEEALQNAQEAVKDLAESTE</sequence>
<gene>
    <name evidence="4" type="ORF">GI584_06180</name>
</gene>